<evidence type="ECO:0000313" key="4">
    <source>
        <dbReference type="Proteomes" id="UP000321595"/>
    </source>
</evidence>
<feature type="region of interest" description="Disordered" evidence="2">
    <location>
        <begin position="457"/>
        <end position="483"/>
    </location>
</feature>
<dbReference type="Gene3D" id="3.40.50.300">
    <property type="entry name" value="P-loop containing nucleotide triphosphate hydrolases"/>
    <property type="match status" value="2"/>
</dbReference>
<evidence type="ECO:0000313" key="3">
    <source>
        <dbReference type="EMBL" id="QED26970.1"/>
    </source>
</evidence>
<evidence type="ECO:0000256" key="1">
    <source>
        <dbReference type="SAM" id="Coils"/>
    </source>
</evidence>
<accession>A0A5B8XMW6</accession>
<organism evidence="3 4">
    <name type="scientific">Microvenator marinus</name>
    <dbReference type="NCBI Taxonomy" id="2600177"/>
    <lineage>
        <taxon>Bacteria</taxon>
        <taxon>Deltaproteobacteria</taxon>
        <taxon>Bradymonadales</taxon>
        <taxon>Microvenatoraceae</taxon>
        <taxon>Microvenator</taxon>
    </lineage>
</organism>
<dbReference type="InterPro" id="IPR027417">
    <property type="entry name" value="P-loop_NTPase"/>
</dbReference>
<dbReference type="EMBL" id="CP042467">
    <property type="protein sequence ID" value="QED26970.1"/>
    <property type="molecule type" value="Genomic_DNA"/>
</dbReference>
<dbReference type="AlphaFoldDB" id="A0A5B8XMW6"/>
<feature type="coiled-coil region" evidence="1">
    <location>
        <begin position="684"/>
        <end position="725"/>
    </location>
</feature>
<dbReference type="InterPro" id="IPR051162">
    <property type="entry name" value="T4SS_component"/>
</dbReference>
<keyword evidence="1" id="KW-0175">Coiled coil</keyword>
<dbReference type="RefSeq" id="WP_146958655.1">
    <property type="nucleotide sequence ID" value="NZ_CP042467.1"/>
</dbReference>
<dbReference type="OrthoDB" id="9758751at2"/>
<proteinExistence type="predicted"/>
<feature type="coiled-coil region" evidence="1">
    <location>
        <begin position="621"/>
        <end position="655"/>
    </location>
</feature>
<dbReference type="PANTHER" id="PTHR30121">
    <property type="entry name" value="UNCHARACTERIZED PROTEIN YJGR-RELATED"/>
    <property type="match status" value="1"/>
</dbReference>
<keyword evidence="4" id="KW-1185">Reference proteome</keyword>
<dbReference type="KEGG" id="bbae:FRD01_06880"/>
<dbReference type="GO" id="GO:0005524">
    <property type="term" value="F:ATP binding"/>
    <property type="evidence" value="ECO:0007669"/>
    <property type="project" value="UniProtKB-KW"/>
</dbReference>
<protein>
    <submittedName>
        <fullName evidence="3">ATP-binding protein</fullName>
    </submittedName>
</protein>
<keyword evidence="3" id="KW-0067">ATP-binding</keyword>
<sequence length="768" mass="85491">MENTFEKLGYFYLGNHEHDQILLDSRNLLTHAVCVGMTGSGKTGLCVGLLEEAAIDQIPAIAIDPKGDIANLMLMFPELSPEEFLPWMDAGEAQRKGISTLELAKQKAELWKNGLEASGQGAERIKRLRTNAEVSVYTPGASAGLEVSLLTSFEAPNPSERENRELVADRVESTVSSVLGLLGVEADPMQSPEHVFLSQVFLQAWAKGQNLSLVGLIRALQTPPFETLGVMSVDDVLAPRSRTALAMKLNNLVASPAFASWMSGEPLNVEKMLYTADGKPRISIFSINHLSDAERMFFVTILLDRVLGWARTQPGTSSLRALLYMDEVFGYLPPVANPPSKKPLLTMLKQARAHGLGLVLATQNPADLDYKALSNAGTWFLGRLQTDRDIARITEGLEGGVNFDREAIQTQLRGLESRQFILHSVHHEAARLFKTRWVLSYLKGPMTRQDIQALNQSKSGKELEHVASEPSQSVSTSPSGHFLPIRVPQPAGSELVWRPMAYGYGRAQNRIFAAITGIGSGPLAVDWSNATEVGFTPEIFKPDPDQEGEFLEIEDRLLNKTAWAEWEKSFETILRQRGGTQEFKCPTLKLKSNAGESAESFYQRVNLELRERRDEAMNKLRASYDKKIERERDQVERAKDALEKQELMLREAQVKGAMSVGGSLLKAFTGRSMMSTAKKGANQAMKIQRKSRDVEQARHKLESEMSDVLEAQARLEAELRELAEKWEPSEHPVESIAIELKKGDSETHFVGVLWVGYWVMDGKRMRAF</sequence>
<dbReference type="PANTHER" id="PTHR30121:SF6">
    <property type="entry name" value="SLR6007 PROTEIN"/>
    <property type="match status" value="1"/>
</dbReference>
<reference evidence="3 4" key="1">
    <citation type="submission" date="2019-08" db="EMBL/GenBank/DDBJ databases">
        <authorList>
            <person name="Liang Q."/>
        </authorList>
    </citation>
    <scope>NUCLEOTIDE SEQUENCE [LARGE SCALE GENOMIC DNA]</scope>
    <source>
        <strain evidence="3 4">V1718</strain>
    </source>
</reference>
<dbReference type="SUPFAM" id="SSF52540">
    <property type="entry name" value="P-loop containing nucleoside triphosphate hydrolases"/>
    <property type="match status" value="1"/>
</dbReference>
<name>A0A5B8XMW6_9DELT</name>
<dbReference type="Proteomes" id="UP000321595">
    <property type="component" value="Chromosome"/>
</dbReference>
<feature type="compositionally biased region" description="Low complexity" evidence="2">
    <location>
        <begin position="468"/>
        <end position="479"/>
    </location>
</feature>
<keyword evidence="3" id="KW-0547">Nucleotide-binding</keyword>
<evidence type="ECO:0000256" key="2">
    <source>
        <dbReference type="SAM" id="MobiDB-lite"/>
    </source>
</evidence>
<gene>
    <name evidence="3" type="ORF">FRD01_06880</name>
</gene>